<feature type="region of interest" description="Disordered" evidence="1">
    <location>
        <begin position="321"/>
        <end position="342"/>
    </location>
</feature>
<evidence type="ECO:0000313" key="2">
    <source>
        <dbReference type="EMBL" id="GEM11896.1"/>
    </source>
</evidence>
<reference evidence="2 3" key="1">
    <citation type="submission" date="2019-07" db="EMBL/GenBank/DDBJ databases">
        <title>Rhodotorula toruloides NBRC10032 genome sequencing.</title>
        <authorList>
            <person name="Shida Y."/>
            <person name="Takaku H."/>
            <person name="Ogasawara W."/>
            <person name="Mori K."/>
        </authorList>
    </citation>
    <scope>NUCLEOTIDE SEQUENCE [LARGE SCALE GENOMIC DNA]</scope>
    <source>
        <strain evidence="2 3">NBRC10032</strain>
    </source>
</reference>
<gene>
    <name evidence="2" type="ORF">Rt10032_c17g5913</name>
</gene>
<keyword evidence="2" id="KW-0808">Transferase</keyword>
<dbReference type="InterPro" id="IPR011009">
    <property type="entry name" value="Kinase-like_dom_sf"/>
</dbReference>
<proteinExistence type="predicted"/>
<feature type="region of interest" description="Disordered" evidence="1">
    <location>
        <begin position="22"/>
        <end position="46"/>
    </location>
</feature>
<feature type="region of interest" description="Disordered" evidence="1">
    <location>
        <begin position="414"/>
        <end position="435"/>
    </location>
</feature>
<protein>
    <submittedName>
        <fullName evidence="2">Serine/threonine kinase family protein</fullName>
    </submittedName>
</protein>
<organism evidence="2 3">
    <name type="scientific">Rhodotorula toruloides</name>
    <name type="common">Yeast</name>
    <name type="synonym">Rhodosporidium toruloides</name>
    <dbReference type="NCBI Taxonomy" id="5286"/>
    <lineage>
        <taxon>Eukaryota</taxon>
        <taxon>Fungi</taxon>
        <taxon>Dikarya</taxon>
        <taxon>Basidiomycota</taxon>
        <taxon>Pucciniomycotina</taxon>
        <taxon>Microbotryomycetes</taxon>
        <taxon>Sporidiobolales</taxon>
        <taxon>Sporidiobolaceae</taxon>
        <taxon>Rhodotorula</taxon>
    </lineage>
</organism>
<evidence type="ECO:0000313" key="3">
    <source>
        <dbReference type="Proteomes" id="UP000321518"/>
    </source>
</evidence>
<dbReference type="SUPFAM" id="SSF56112">
    <property type="entry name" value="Protein kinase-like (PK-like)"/>
    <property type="match status" value="1"/>
</dbReference>
<evidence type="ECO:0000256" key="1">
    <source>
        <dbReference type="SAM" id="MobiDB-lite"/>
    </source>
</evidence>
<feature type="compositionally biased region" description="Polar residues" evidence="1">
    <location>
        <begin position="326"/>
        <end position="342"/>
    </location>
</feature>
<dbReference type="AlphaFoldDB" id="A0A511KPV5"/>
<dbReference type="GO" id="GO:0016301">
    <property type="term" value="F:kinase activity"/>
    <property type="evidence" value="ECO:0007669"/>
    <property type="project" value="UniProtKB-KW"/>
</dbReference>
<accession>A0A511KPV5</accession>
<name>A0A511KPV5_RHOTO</name>
<dbReference type="Proteomes" id="UP000321518">
    <property type="component" value="Unassembled WGS sequence"/>
</dbReference>
<keyword evidence="2" id="KW-0418">Kinase</keyword>
<dbReference type="EMBL" id="BJWK01000017">
    <property type="protein sequence ID" value="GEM11896.1"/>
    <property type="molecule type" value="Genomic_DNA"/>
</dbReference>
<sequence>MAASQYLPTALWNGTVKQPILRRQSKTGSGPLNATKNTRKPITSDAESVGTVTRLRHLPAVFNNLNWRFEAEILPLLDWKESQAFSDADGDNDRAQGHDVYERDAGEFVSVYVLRRTQWYTQHVFGEDAQCGAQAIKLQQGAADLALSSFSQPTAEIFLEVKLEALYQQSSAMDELLARLSALKVEKSSRAQPDPSQWEKWGWHGEGEEPAKWHELDEGEQHVLLIYQQISNQLGAVKRRGPPIPFRALVLCSPVKFVPTILIDSTLIRGNPIKDLATAARVVSILDILLDRSLRREKPPSIDAERALGGEILDWLMEMGRGGTGTEQASTPSSDTGMSTPQAQDTLFTETTNKSSSAVETNFASLASSVATLGSAFTASSHRSFSASMSSSDSLAASAHSLFSMVGTTSSTATDTSASSLPHLPSNETSEKSARRLSRDLSDLKLAIRNAQYAVIRSSVPDFAGIDHVYHRQFAPNEVDSDILVSAARLQLVEMLGCGGTRVDYKDETGDFAVKLVIPYADEDSEPSLHRIYEALNEVDFLKSQAEGLPSCSPSFYGMFSAFDLEDRPYLALIFDLVEGTVKPVSRPSTFSHKARISHGDLRPPYFIVQTNGTVKIIDYARAHGKASPVELDAERQQSLADIDLAPSETG</sequence>
<dbReference type="OrthoDB" id="427969at2759"/>
<feature type="compositionally biased region" description="Polar residues" evidence="1">
    <location>
        <begin position="26"/>
        <end position="36"/>
    </location>
</feature>
<comment type="caution">
    <text evidence="2">The sequence shown here is derived from an EMBL/GenBank/DDBJ whole genome shotgun (WGS) entry which is preliminary data.</text>
</comment>